<evidence type="ECO:0000256" key="1">
    <source>
        <dbReference type="ARBA" id="ARBA00007936"/>
    </source>
</evidence>
<protein>
    <recommendedName>
        <fullName evidence="3">Fibroblast growth factor</fullName>
        <shortName evidence="3">FGF</shortName>
    </recommendedName>
</protein>
<dbReference type="PANTHER" id="PTHR11486">
    <property type="entry name" value="FIBROBLAST GROWTH FACTOR"/>
    <property type="match status" value="1"/>
</dbReference>
<evidence type="ECO:0000313" key="4">
    <source>
        <dbReference type="EMBL" id="OWK11635.1"/>
    </source>
</evidence>
<dbReference type="InterPro" id="IPR008996">
    <property type="entry name" value="IL1/FGF"/>
</dbReference>
<name>A0A212D097_CEREH</name>
<dbReference type="Pfam" id="PF00167">
    <property type="entry name" value="FGF"/>
    <property type="match status" value="1"/>
</dbReference>
<evidence type="ECO:0000256" key="2">
    <source>
        <dbReference type="ARBA" id="ARBA00023030"/>
    </source>
</evidence>
<dbReference type="OrthoDB" id="5987799at2759"/>
<proteinExistence type="inferred from homology"/>
<evidence type="ECO:0000256" key="3">
    <source>
        <dbReference type="RuleBase" id="RU049442"/>
    </source>
</evidence>
<gene>
    <name evidence="4" type="ORF">Celaphus_00003702</name>
</gene>
<dbReference type="GO" id="GO:0008083">
    <property type="term" value="F:growth factor activity"/>
    <property type="evidence" value="ECO:0007669"/>
    <property type="project" value="UniProtKB-KW"/>
</dbReference>
<reference evidence="4 5" key="1">
    <citation type="journal article" date="2018" name="Mol. Genet. Genomics">
        <title>The red deer Cervus elaphus genome CerEla1.0: sequencing, annotating, genes, and chromosomes.</title>
        <authorList>
            <person name="Bana N.A."/>
            <person name="Nyiri A."/>
            <person name="Nagy J."/>
            <person name="Frank K."/>
            <person name="Nagy T."/>
            <person name="Steger V."/>
            <person name="Schiller M."/>
            <person name="Lakatos P."/>
            <person name="Sugar L."/>
            <person name="Horn P."/>
            <person name="Barta E."/>
            <person name="Orosz L."/>
        </authorList>
    </citation>
    <scope>NUCLEOTIDE SEQUENCE [LARGE SCALE GENOMIC DNA]</scope>
    <source>
        <strain evidence="4">Hungarian</strain>
    </source>
</reference>
<accession>A0A212D097</accession>
<dbReference type="SUPFAM" id="SSF50353">
    <property type="entry name" value="Cytokine"/>
    <property type="match status" value="1"/>
</dbReference>
<comment type="similarity">
    <text evidence="1 3">Belongs to the heparin-binding growth factors family.</text>
</comment>
<dbReference type="AlphaFoldDB" id="A0A212D097"/>
<keyword evidence="5" id="KW-1185">Reference proteome</keyword>
<sequence length="249" mass="28187">MAEGETTTFTALTEKFNLPLGNYKKPKLLYCSNGGHFLRILPDGTVDGTRDRSDQHIQLQLSAQSIGEVYIKSTETGQFLAMDTDGLLYGSGTDAQQRPPHKLTWGEEPVQEEQQQMIGLWTLAFPQISSVFLSKTRSHSLLWVWYQWVSTFLLTSTLESLAKAFCVLFIDILASWLVQLRQSQSPSWPFKVPPFRPTACNAHFQTTRPTGCSKHGSPYHEIVIHLFQQTPEHKILSQEGKDQSNTLQM</sequence>
<keyword evidence="2" id="KW-0339">Growth factor</keyword>
<dbReference type="InterPro" id="IPR002209">
    <property type="entry name" value="Fibroblast_GF_fam"/>
</dbReference>
<comment type="caution">
    <text evidence="4">The sequence shown here is derived from an EMBL/GenBank/DDBJ whole genome shotgun (WGS) entry which is preliminary data.</text>
</comment>
<dbReference type="SMART" id="SM00442">
    <property type="entry name" value="FGF"/>
    <property type="match status" value="1"/>
</dbReference>
<dbReference type="Gene3D" id="6.20.90.30">
    <property type="match status" value="2"/>
</dbReference>
<organism evidence="4 5">
    <name type="scientific">Cervus elaphus hippelaphus</name>
    <name type="common">European red deer</name>
    <dbReference type="NCBI Taxonomy" id="46360"/>
    <lineage>
        <taxon>Eukaryota</taxon>
        <taxon>Metazoa</taxon>
        <taxon>Chordata</taxon>
        <taxon>Craniata</taxon>
        <taxon>Vertebrata</taxon>
        <taxon>Euteleostomi</taxon>
        <taxon>Mammalia</taxon>
        <taxon>Eutheria</taxon>
        <taxon>Laurasiatheria</taxon>
        <taxon>Artiodactyla</taxon>
        <taxon>Ruminantia</taxon>
        <taxon>Pecora</taxon>
        <taxon>Cervidae</taxon>
        <taxon>Cervinae</taxon>
        <taxon>Cervus</taxon>
    </lineage>
</organism>
<dbReference type="PRINTS" id="PR00263">
    <property type="entry name" value="HBGFFGF"/>
</dbReference>
<dbReference type="EMBL" id="MKHE01000009">
    <property type="protein sequence ID" value="OWK11635.1"/>
    <property type="molecule type" value="Genomic_DNA"/>
</dbReference>
<evidence type="ECO:0000313" key="5">
    <source>
        <dbReference type="Proteomes" id="UP000242450"/>
    </source>
</evidence>
<dbReference type="Proteomes" id="UP000242450">
    <property type="component" value="Chromosome 9"/>
</dbReference>